<organism evidence="2 3">
    <name type="scientific">Chitinimonas viridis</name>
    <dbReference type="NCBI Taxonomy" id="664880"/>
    <lineage>
        <taxon>Bacteria</taxon>
        <taxon>Pseudomonadati</taxon>
        <taxon>Pseudomonadota</taxon>
        <taxon>Betaproteobacteria</taxon>
        <taxon>Neisseriales</taxon>
        <taxon>Chitinibacteraceae</taxon>
        <taxon>Chitinimonas</taxon>
    </lineage>
</organism>
<feature type="compositionally biased region" description="Pro residues" evidence="1">
    <location>
        <begin position="219"/>
        <end position="235"/>
    </location>
</feature>
<accession>A0ABT8B7Z4</accession>
<feature type="region of interest" description="Disordered" evidence="1">
    <location>
        <begin position="191"/>
        <end position="235"/>
    </location>
</feature>
<protein>
    <recommendedName>
        <fullName evidence="4">Type 4a pilus biogenesis protein PilO</fullName>
    </recommendedName>
</protein>
<name>A0ABT8B7Z4_9NEIS</name>
<dbReference type="RefSeq" id="WP_290333730.1">
    <property type="nucleotide sequence ID" value="NZ_JAUFPU010000018.1"/>
</dbReference>
<feature type="compositionally biased region" description="Pro residues" evidence="1">
    <location>
        <begin position="196"/>
        <end position="208"/>
    </location>
</feature>
<evidence type="ECO:0000256" key="1">
    <source>
        <dbReference type="SAM" id="MobiDB-lite"/>
    </source>
</evidence>
<proteinExistence type="predicted"/>
<comment type="caution">
    <text evidence="2">The sequence shown here is derived from an EMBL/GenBank/DDBJ whole genome shotgun (WGS) entry which is preliminary data.</text>
</comment>
<evidence type="ECO:0008006" key="4">
    <source>
        <dbReference type="Google" id="ProtNLM"/>
    </source>
</evidence>
<dbReference type="EMBL" id="JAUFPU010000018">
    <property type="protein sequence ID" value="MDN3578379.1"/>
    <property type="molecule type" value="Genomic_DNA"/>
</dbReference>
<sequence length="235" mass="25023">MMVWPRYIWMLLGTSGRLGVWLLLGAAVFWLVQVQPAATQLTETQAKLRLAQQTQTLSAPAKPRRINDFYARFPPLEQLPDQLAALDVAAEAADLAINESYYQLQTVNGLALRRYQVNLPLDGDYPSLRLFLNRALGDAPNAVLDEVRFERDPKSDVVTAQLKLSYYYREATPAGVDVPLPASLPAVAGTATPAAVPTPAPATAPAPAPAAAAASVPAAPTPPAAPMPPPAGARP</sequence>
<dbReference type="Proteomes" id="UP001180081">
    <property type="component" value="Unassembled WGS sequence"/>
</dbReference>
<feature type="compositionally biased region" description="Low complexity" evidence="1">
    <location>
        <begin position="209"/>
        <end position="218"/>
    </location>
</feature>
<gene>
    <name evidence="2" type="ORF">QWZ03_16540</name>
</gene>
<evidence type="ECO:0000313" key="3">
    <source>
        <dbReference type="Proteomes" id="UP001180081"/>
    </source>
</evidence>
<evidence type="ECO:0000313" key="2">
    <source>
        <dbReference type="EMBL" id="MDN3578379.1"/>
    </source>
</evidence>
<reference evidence="2" key="1">
    <citation type="journal article" date="2014" name="Int. J. Syst. Evol. Microbiol.">
        <title>Complete genome of a new Firmicutes species belonging to the dominant human colonic microbiota ('Ruminococcus bicirculans') reveals two chromosomes and a selective capacity to utilize plant glucans.</title>
        <authorList>
            <consortium name="NISC Comparative Sequencing Program"/>
            <person name="Wegmann U."/>
            <person name="Louis P."/>
            <person name="Goesmann A."/>
            <person name="Henrissat B."/>
            <person name="Duncan S.H."/>
            <person name="Flint H.J."/>
        </authorList>
    </citation>
    <scope>NUCLEOTIDE SEQUENCE</scope>
    <source>
        <strain evidence="2">CECT 7703</strain>
    </source>
</reference>
<keyword evidence="3" id="KW-1185">Reference proteome</keyword>
<reference evidence="2" key="2">
    <citation type="submission" date="2023-06" db="EMBL/GenBank/DDBJ databases">
        <authorList>
            <person name="Lucena T."/>
            <person name="Sun Q."/>
        </authorList>
    </citation>
    <scope>NUCLEOTIDE SEQUENCE</scope>
    <source>
        <strain evidence="2">CECT 7703</strain>
    </source>
</reference>